<dbReference type="RefSeq" id="WP_220167343.1">
    <property type="nucleotide sequence ID" value="NZ_JAIBOA010000010.1"/>
</dbReference>
<feature type="region of interest" description="Disordered" evidence="1">
    <location>
        <begin position="22"/>
        <end position="80"/>
    </location>
</feature>
<dbReference type="Proteomes" id="UP000774570">
    <property type="component" value="Unassembled WGS sequence"/>
</dbReference>
<accession>A0ABS7FUM1</accession>
<name>A0ABS7FUM1_9ACTN</name>
<sequence length="80" mass="8267">MPGVPALFRSWAQSVADHRQQAPAVGGVAAQPAGARVDAGPARDLVQRDRDALGRERLASGGEPALAAGNGGNELPRHHR</sequence>
<gene>
    <name evidence="2" type="ORF">K1Y72_17115</name>
</gene>
<evidence type="ECO:0000313" key="3">
    <source>
        <dbReference type="Proteomes" id="UP000774570"/>
    </source>
</evidence>
<organism evidence="2 3">
    <name type="scientific">Actinomadura parmotrematis</name>
    <dbReference type="NCBI Taxonomy" id="2864039"/>
    <lineage>
        <taxon>Bacteria</taxon>
        <taxon>Bacillati</taxon>
        <taxon>Actinomycetota</taxon>
        <taxon>Actinomycetes</taxon>
        <taxon>Streptosporangiales</taxon>
        <taxon>Thermomonosporaceae</taxon>
        <taxon>Actinomadura</taxon>
    </lineage>
</organism>
<reference evidence="2 3" key="1">
    <citation type="submission" date="2021-07" db="EMBL/GenBank/DDBJ databases">
        <title>Actinomadura sp. PM05-2 isolated from lichen.</title>
        <authorList>
            <person name="Somphong A."/>
            <person name="Phongsopitanun W."/>
            <person name="Tanasupawat S."/>
            <person name="Peongsungnone V."/>
        </authorList>
    </citation>
    <scope>NUCLEOTIDE SEQUENCE [LARGE SCALE GENOMIC DNA]</scope>
    <source>
        <strain evidence="2 3">PM05-2</strain>
    </source>
</reference>
<evidence type="ECO:0000256" key="1">
    <source>
        <dbReference type="SAM" id="MobiDB-lite"/>
    </source>
</evidence>
<keyword evidence="3" id="KW-1185">Reference proteome</keyword>
<comment type="caution">
    <text evidence="2">The sequence shown here is derived from an EMBL/GenBank/DDBJ whole genome shotgun (WGS) entry which is preliminary data.</text>
</comment>
<feature type="compositionally biased region" description="Basic and acidic residues" evidence="1">
    <location>
        <begin position="45"/>
        <end position="58"/>
    </location>
</feature>
<evidence type="ECO:0000313" key="2">
    <source>
        <dbReference type="EMBL" id="MBW8484108.1"/>
    </source>
</evidence>
<proteinExistence type="predicted"/>
<feature type="compositionally biased region" description="Low complexity" evidence="1">
    <location>
        <begin position="22"/>
        <end position="37"/>
    </location>
</feature>
<protein>
    <submittedName>
        <fullName evidence="2">Uncharacterized protein</fullName>
    </submittedName>
</protein>
<dbReference type="EMBL" id="JAIBOA010000010">
    <property type="protein sequence ID" value="MBW8484108.1"/>
    <property type="molecule type" value="Genomic_DNA"/>
</dbReference>